<feature type="signal peptide" evidence="1">
    <location>
        <begin position="1"/>
        <end position="24"/>
    </location>
</feature>
<evidence type="ECO:0000313" key="2">
    <source>
        <dbReference type="EMBL" id="AVV37848.1"/>
    </source>
</evidence>
<name>A0AAN1NRD3_9GAMM</name>
<keyword evidence="1" id="KW-0732">Signal</keyword>
<evidence type="ECO:0000256" key="1">
    <source>
        <dbReference type="SAM" id="SignalP"/>
    </source>
</evidence>
<dbReference type="Proteomes" id="UP000241538">
    <property type="component" value="Chromosome"/>
</dbReference>
<reference evidence="2 3" key="1">
    <citation type="journal article" date="2018" name="Int J Genomics">
        <title>Comparative Genomics Analysis of Plasmid pPV989-94 from a Clinical Isolate of Pantoea vagans PV989.</title>
        <authorList>
            <person name="Xu L."/>
            <person name="Yin M."/>
            <person name="Zhu T."/>
            <person name="Lu J."/>
            <person name="Bao Q."/>
        </authorList>
    </citation>
    <scope>NUCLEOTIDE SEQUENCE [LARGE SCALE GENOMIC DNA]</scope>
    <source>
        <strain evidence="2 3">PV989</strain>
    </source>
</reference>
<dbReference type="SUPFAM" id="SSF56935">
    <property type="entry name" value="Porins"/>
    <property type="match status" value="1"/>
</dbReference>
<proteinExistence type="predicted"/>
<keyword evidence="2" id="KW-0675">Receptor</keyword>
<dbReference type="Gene3D" id="2.170.130.10">
    <property type="entry name" value="TonB-dependent receptor, plug domain"/>
    <property type="match status" value="1"/>
</dbReference>
<dbReference type="AlphaFoldDB" id="A0AAN1NRD3"/>
<dbReference type="InterPro" id="IPR037066">
    <property type="entry name" value="Plug_dom_sf"/>
</dbReference>
<sequence>MKILSLRQATLLMLPAILPLPLLAADNDNTLVVTAAPPETGLNELDTPAALSVVSGDDMRQAAPRVNLSENLSSVPGLQIQNRQSYVPRP</sequence>
<feature type="chain" id="PRO_5042990116" evidence="1">
    <location>
        <begin position="25"/>
        <end position="90"/>
    </location>
</feature>
<evidence type="ECO:0000313" key="3">
    <source>
        <dbReference type="Proteomes" id="UP000241538"/>
    </source>
</evidence>
<organism evidence="2 3">
    <name type="scientific">Pantoea vagans</name>
    <dbReference type="NCBI Taxonomy" id="470934"/>
    <lineage>
        <taxon>Bacteria</taxon>
        <taxon>Pseudomonadati</taxon>
        <taxon>Pseudomonadota</taxon>
        <taxon>Gammaproteobacteria</taxon>
        <taxon>Enterobacterales</taxon>
        <taxon>Erwiniaceae</taxon>
        <taxon>Pantoea</taxon>
    </lineage>
</organism>
<accession>A0AAN1NRD3</accession>
<protein>
    <submittedName>
        <fullName evidence="2">TonB-denpendent receptor</fullName>
    </submittedName>
</protein>
<gene>
    <name evidence="2" type="ORF">C9381_11875</name>
</gene>
<dbReference type="EMBL" id="CP028349">
    <property type="protein sequence ID" value="AVV37848.1"/>
    <property type="molecule type" value="Genomic_DNA"/>
</dbReference>